<organism evidence="2 3">
    <name type="scientific">Mycoplasma capricolum subsp. capricolum (strain California kid / ATCC 27343 / NCTC 10154)</name>
    <dbReference type="NCBI Taxonomy" id="340047"/>
    <lineage>
        <taxon>Bacteria</taxon>
        <taxon>Bacillati</taxon>
        <taxon>Mycoplasmatota</taxon>
        <taxon>Mollicutes</taxon>
        <taxon>Mycoplasmataceae</taxon>
        <taxon>Mycoplasma</taxon>
    </lineage>
</organism>
<dbReference type="GO" id="GO:0003916">
    <property type="term" value="F:DNA topoisomerase activity"/>
    <property type="evidence" value="ECO:0007669"/>
    <property type="project" value="InterPro"/>
</dbReference>
<reference evidence="2 3" key="1">
    <citation type="submission" date="2005-09" db="EMBL/GenBank/DDBJ databases">
        <authorList>
            <person name="Glass J.I."/>
            <person name="Lartigue C."/>
            <person name="Pfannkoch C."/>
            <person name="Baden-Tillson H."/>
            <person name="Smith H.O."/>
            <person name="Venter J.C."/>
            <person name="Roske K."/>
            <person name="Wise K.S."/>
            <person name="Calcutt M.J."/>
            <person name="Nelson W.C."/>
            <person name="Nierman W.C."/>
        </authorList>
    </citation>
    <scope>NUCLEOTIDE SEQUENCE [LARGE SCALE GENOMIC DNA]</scope>
    <source>
        <strain evidence="3">California kid / ATCC 27343 / NCTC 10154</strain>
    </source>
</reference>
<dbReference type="GO" id="GO:0006260">
    <property type="term" value="P:DNA replication"/>
    <property type="evidence" value="ECO:0007669"/>
    <property type="project" value="InterPro"/>
</dbReference>
<dbReference type="Gene3D" id="3.40.1310.30">
    <property type="match status" value="1"/>
</dbReference>
<evidence type="ECO:0000313" key="2">
    <source>
        <dbReference type="EMBL" id="ABC01519.1"/>
    </source>
</evidence>
<dbReference type="KEGG" id="mcp:MCAP_0277"/>
<evidence type="ECO:0000313" key="3">
    <source>
        <dbReference type="Proteomes" id="UP000001928"/>
    </source>
</evidence>
<dbReference type="EMBL" id="CP000123">
    <property type="protein sequence ID" value="ABC01519.1"/>
    <property type="molecule type" value="Genomic_DNA"/>
</dbReference>
<dbReference type="Proteomes" id="UP000001928">
    <property type="component" value="Chromosome"/>
</dbReference>
<dbReference type="GO" id="GO:0005727">
    <property type="term" value="C:extrachromosomal circular DNA"/>
    <property type="evidence" value="ECO:0007669"/>
    <property type="project" value="InterPro"/>
</dbReference>
<accession>Q2SSK0</accession>
<dbReference type="InterPro" id="IPR002631">
    <property type="entry name" value="Plasmid_rep_OBD"/>
</dbReference>
<dbReference type="HOGENOM" id="CLU_1893887_0_0_14"/>
<protein>
    <submittedName>
        <fullName evidence="2">Plasmid replication-initiation protein homolog</fullName>
    </submittedName>
</protein>
<evidence type="ECO:0000259" key="1">
    <source>
        <dbReference type="Pfam" id="PF01719"/>
    </source>
</evidence>
<name>Q2SSK0_MYCCT</name>
<dbReference type="AlphaFoldDB" id="Q2SSK0"/>
<sequence>MWITNLKMKREYRLSKEWCVISYQGESEHLDWKERLFKFPIVVKVATIIHDNDLDEKGNIKKLHRHSILCFKEPIDYLTAKVIIKQIFNIELIQQVYSMIKYYQYFTHSNHPNKFQYDPSKIEHLKGFNILDYQ</sequence>
<dbReference type="GO" id="GO:0003677">
    <property type="term" value="F:DNA binding"/>
    <property type="evidence" value="ECO:0007669"/>
    <property type="project" value="InterPro"/>
</dbReference>
<feature type="domain" description="Plasmid replication protein origin binding" evidence="1">
    <location>
        <begin position="13"/>
        <end position="130"/>
    </location>
</feature>
<gene>
    <name evidence="2" type="ordered locus">MCAP_0277</name>
</gene>
<proteinExistence type="predicted"/>
<dbReference type="Pfam" id="PF01719">
    <property type="entry name" value="Rep_OBD"/>
    <property type="match status" value="1"/>
</dbReference>